<feature type="transmembrane region" description="Helical" evidence="2">
    <location>
        <begin position="171"/>
        <end position="190"/>
    </location>
</feature>
<dbReference type="OrthoDB" id="780128at2759"/>
<evidence type="ECO:0000313" key="4">
    <source>
        <dbReference type="Proteomes" id="UP000797356"/>
    </source>
</evidence>
<feature type="region of interest" description="Disordered" evidence="1">
    <location>
        <begin position="1"/>
        <end position="52"/>
    </location>
</feature>
<reference evidence="3" key="1">
    <citation type="journal article" date="2017" name="Gigascience">
        <title>The genome draft of coconut (Cocos nucifera).</title>
        <authorList>
            <person name="Xiao Y."/>
            <person name="Xu P."/>
            <person name="Fan H."/>
            <person name="Baudouin L."/>
            <person name="Xia W."/>
            <person name="Bocs S."/>
            <person name="Xu J."/>
            <person name="Li Q."/>
            <person name="Guo A."/>
            <person name="Zhou L."/>
            <person name="Li J."/>
            <person name="Wu Y."/>
            <person name="Ma Z."/>
            <person name="Armero A."/>
            <person name="Issali A.E."/>
            <person name="Liu N."/>
            <person name="Peng M."/>
            <person name="Yang Y."/>
        </authorList>
    </citation>
    <scope>NUCLEOTIDE SEQUENCE</scope>
    <source>
        <tissue evidence="3">Spear leaf of Hainan Tall coconut</tissue>
    </source>
</reference>
<gene>
    <name evidence="3" type="ORF">COCNU_15G004070</name>
</gene>
<keyword evidence="2" id="KW-1133">Transmembrane helix</keyword>
<organism evidence="3 4">
    <name type="scientific">Cocos nucifera</name>
    <name type="common">Coconut palm</name>
    <dbReference type="NCBI Taxonomy" id="13894"/>
    <lineage>
        <taxon>Eukaryota</taxon>
        <taxon>Viridiplantae</taxon>
        <taxon>Streptophyta</taxon>
        <taxon>Embryophyta</taxon>
        <taxon>Tracheophyta</taxon>
        <taxon>Spermatophyta</taxon>
        <taxon>Magnoliopsida</taxon>
        <taxon>Liliopsida</taxon>
        <taxon>Arecaceae</taxon>
        <taxon>Arecoideae</taxon>
        <taxon>Cocoseae</taxon>
        <taxon>Attaleinae</taxon>
        <taxon>Cocos</taxon>
    </lineage>
</organism>
<evidence type="ECO:0000313" key="3">
    <source>
        <dbReference type="EMBL" id="KAG1370041.1"/>
    </source>
</evidence>
<feature type="transmembrane region" description="Helical" evidence="2">
    <location>
        <begin position="77"/>
        <end position="96"/>
    </location>
</feature>
<keyword evidence="4" id="KW-1185">Reference proteome</keyword>
<reference evidence="3" key="2">
    <citation type="submission" date="2019-07" db="EMBL/GenBank/DDBJ databases">
        <authorList>
            <person name="Yang Y."/>
            <person name="Bocs S."/>
            <person name="Baudouin L."/>
        </authorList>
    </citation>
    <scope>NUCLEOTIDE SEQUENCE</scope>
    <source>
        <tissue evidence="3">Spear leaf of Hainan Tall coconut</tissue>
    </source>
</reference>
<accession>A0A8K0IXD5</accession>
<evidence type="ECO:0000256" key="2">
    <source>
        <dbReference type="SAM" id="Phobius"/>
    </source>
</evidence>
<evidence type="ECO:0000256" key="1">
    <source>
        <dbReference type="SAM" id="MobiDB-lite"/>
    </source>
</evidence>
<name>A0A8K0IXD5_COCNU</name>
<feature type="transmembrane region" description="Helical" evidence="2">
    <location>
        <begin position="108"/>
        <end position="134"/>
    </location>
</feature>
<dbReference type="EMBL" id="CM017886">
    <property type="protein sequence ID" value="KAG1370041.1"/>
    <property type="molecule type" value="Genomic_DNA"/>
</dbReference>
<keyword evidence="2" id="KW-0472">Membrane</keyword>
<proteinExistence type="predicted"/>
<feature type="transmembrane region" description="Helical" evidence="2">
    <location>
        <begin position="146"/>
        <end position="165"/>
    </location>
</feature>
<sequence length="203" mass="22895">MHQNFPEEASAYHDHSGINPLDQQPDFPAATPGRDALEPDEDNRVIDMNPELDGRVSREERCREMEEEEEMKHALKFSYFSTGIAGAGIISIFSGYLGSQTGHAHTIHLKVCTFFMMATFILGASMLLLTFLHLSSHISIKIFRSLKYTTLGFLTLAMFDISFLFLKNFAILAFVPTLFVVMVAFFMALCHNHQGNSSMSFDR</sequence>
<dbReference type="AlphaFoldDB" id="A0A8K0IXD5"/>
<comment type="caution">
    <text evidence="3">The sequence shown here is derived from an EMBL/GenBank/DDBJ whole genome shotgun (WGS) entry which is preliminary data.</text>
</comment>
<protein>
    <submittedName>
        <fullName evidence="3">Uncharacterized protein</fullName>
    </submittedName>
</protein>
<keyword evidence="2" id="KW-0812">Transmembrane</keyword>
<dbReference type="Proteomes" id="UP000797356">
    <property type="component" value="Chromosome 15"/>
</dbReference>